<feature type="domain" description="Secretion system C-terminal sorting" evidence="2">
    <location>
        <begin position="42"/>
        <end position="114"/>
    </location>
</feature>
<dbReference type="InterPro" id="IPR026444">
    <property type="entry name" value="Secre_tail"/>
</dbReference>
<protein>
    <submittedName>
        <fullName evidence="3">T9SS type A sorting domain-containing protein</fullName>
    </submittedName>
</protein>
<dbReference type="AlphaFoldDB" id="A0A5C6YVA6"/>
<dbReference type="NCBIfam" id="TIGR04183">
    <property type="entry name" value="Por_Secre_tail"/>
    <property type="match status" value="1"/>
</dbReference>
<dbReference type="Proteomes" id="UP000321945">
    <property type="component" value="Unassembled WGS sequence"/>
</dbReference>
<evidence type="ECO:0000256" key="1">
    <source>
        <dbReference type="ARBA" id="ARBA00022729"/>
    </source>
</evidence>
<dbReference type="OrthoDB" id="1273458at2"/>
<keyword evidence="1" id="KW-0732">Signal</keyword>
<reference evidence="3 4" key="1">
    <citation type="submission" date="2019-08" db="EMBL/GenBank/DDBJ databases">
        <title>Genome of Aequorivita lipolytica Y10-2 (type strain).</title>
        <authorList>
            <person name="Bowman J.P."/>
        </authorList>
    </citation>
    <scope>NUCLEOTIDE SEQUENCE [LARGE SCALE GENOMIC DNA]</scope>
    <source>
        <strain evidence="3 4">Y10-2</strain>
    </source>
</reference>
<evidence type="ECO:0000313" key="3">
    <source>
        <dbReference type="EMBL" id="TXD70977.1"/>
    </source>
</evidence>
<evidence type="ECO:0000313" key="4">
    <source>
        <dbReference type="Proteomes" id="UP000321945"/>
    </source>
</evidence>
<accession>A0A5C6YVA6</accession>
<dbReference type="EMBL" id="VORU01000001">
    <property type="protein sequence ID" value="TXD70977.1"/>
    <property type="molecule type" value="Genomic_DNA"/>
</dbReference>
<proteinExistence type="predicted"/>
<name>A0A5C6YVA6_9FLAO</name>
<gene>
    <name evidence="3" type="ORF">ESV24_00225</name>
</gene>
<keyword evidence="4" id="KW-1185">Reference proteome</keyword>
<sequence>MVDDVVAALNNQFPYSEWEAMVTYSMDCTAGLNDKNAAKFSIHPNPAKNELFLTSTNTSGNLKIQTLNIQGKLLSTQNITLQNQPPLDVSRLKSGIYFLNIEDENGYTTTKKFIKE</sequence>
<evidence type="ECO:0000259" key="2">
    <source>
        <dbReference type="Pfam" id="PF18962"/>
    </source>
</evidence>
<organism evidence="3 4">
    <name type="scientific">Aequorivita lipolytica</name>
    <dbReference type="NCBI Taxonomy" id="153267"/>
    <lineage>
        <taxon>Bacteria</taxon>
        <taxon>Pseudomonadati</taxon>
        <taxon>Bacteroidota</taxon>
        <taxon>Flavobacteriia</taxon>
        <taxon>Flavobacteriales</taxon>
        <taxon>Flavobacteriaceae</taxon>
        <taxon>Aequorivita</taxon>
    </lineage>
</organism>
<comment type="caution">
    <text evidence="3">The sequence shown here is derived from an EMBL/GenBank/DDBJ whole genome shotgun (WGS) entry which is preliminary data.</text>
</comment>
<dbReference type="Pfam" id="PF18962">
    <property type="entry name" value="Por_Secre_tail"/>
    <property type="match status" value="1"/>
</dbReference>